<keyword evidence="5" id="KW-1185">Reference proteome</keyword>
<dbReference type="InterPro" id="IPR012349">
    <property type="entry name" value="Split_barrel_FMN-bd"/>
</dbReference>
<dbReference type="GO" id="GO:0042602">
    <property type="term" value="F:riboflavin reductase (NADPH) activity"/>
    <property type="evidence" value="ECO:0007669"/>
    <property type="project" value="TreeGrafter"/>
</dbReference>
<dbReference type="InterPro" id="IPR050268">
    <property type="entry name" value="NADH-dep_flavin_reductase"/>
</dbReference>
<dbReference type="SMART" id="SM00903">
    <property type="entry name" value="Flavin_Reduct"/>
    <property type="match status" value="1"/>
</dbReference>
<keyword evidence="1" id="KW-0560">Oxidoreductase</keyword>
<evidence type="ECO:0000256" key="2">
    <source>
        <dbReference type="SAM" id="MobiDB-lite"/>
    </source>
</evidence>
<sequence>MEITGSLDAQRFSPQAPSQEDIDEYRRLSAEQAAGVGVVSTVWRGRDYAATVTAFVPVSYDPPTMLVSLYEGSRIAEAVAESGQWALTLLTENQRRQANWLASPGTPIEGLLTQLPFRRGPATGSTVLEGGLAYFEVITTAVHEAATHLLVVGNVVSMGSEAVVRAGLSPLLHYAGDYRAIKPQ</sequence>
<organism evidence="4 5">
    <name type="scientific">Arthrobacter livingstonensis</name>
    <dbReference type="NCBI Taxonomy" id="670078"/>
    <lineage>
        <taxon>Bacteria</taxon>
        <taxon>Bacillati</taxon>
        <taxon>Actinomycetota</taxon>
        <taxon>Actinomycetes</taxon>
        <taxon>Micrococcales</taxon>
        <taxon>Micrococcaceae</taxon>
        <taxon>Arthrobacter</taxon>
    </lineage>
</organism>
<dbReference type="GO" id="GO:0006208">
    <property type="term" value="P:pyrimidine nucleobase catabolic process"/>
    <property type="evidence" value="ECO:0007669"/>
    <property type="project" value="TreeGrafter"/>
</dbReference>
<accession>A0A2V5LC31</accession>
<evidence type="ECO:0000256" key="1">
    <source>
        <dbReference type="ARBA" id="ARBA00023002"/>
    </source>
</evidence>
<name>A0A2V5LC31_9MICC</name>
<comment type="caution">
    <text evidence="4">The sequence shown here is derived from an EMBL/GenBank/DDBJ whole genome shotgun (WGS) entry which is preliminary data.</text>
</comment>
<proteinExistence type="predicted"/>
<dbReference type="InterPro" id="IPR002563">
    <property type="entry name" value="Flavin_Rdtase-like_dom"/>
</dbReference>
<evidence type="ECO:0000313" key="5">
    <source>
        <dbReference type="Proteomes" id="UP000247832"/>
    </source>
</evidence>
<dbReference type="GO" id="GO:0010181">
    <property type="term" value="F:FMN binding"/>
    <property type="evidence" value="ECO:0007669"/>
    <property type="project" value="InterPro"/>
</dbReference>
<gene>
    <name evidence="4" type="ORF">CVV68_07010</name>
</gene>
<dbReference type="Proteomes" id="UP000247832">
    <property type="component" value="Unassembled WGS sequence"/>
</dbReference>
<dbReference type="RefSeq" id="WP_110500301.1">
    <property type="nucleotide sequence ID" value="NZ_QJVD01000006.1"/>
</dbReference>
<dbReference type="EMBL" id="QJVD01000006">
    <property type="protein sequence ID" value="PYI68084.1"/>
    <property type="molecule type" value="Genomic_DNA"/>
</dbReference>
<evidence type="ECO:0000313" key="4">
    <source>
        <dbReference type="EMBL" id="PYI68084.1"/>
    </source>
</evidence>
<dbReference type="PANTHER" id="PTHR30466">
    <property type="entry name" value="FLAVIN REDUCTASE"/>
    <property type="match status" value="1"/>
</dbReference>
<dbReference type="Gene3D" id="2.30.110.10">
    <property type="entry name" value="Electron Transport, Fmn-binding Protein, Chain A"/>
    <property type="match status" value="1"/>
</dbReference>
<feature type="domain" description="Flavin reductase like" evidence="3">
    <location>
        <begin position="30"/>
        <end position="180"/>
    </location>
</feature>
<dbReference type="AlphaFoldDB" id="A0A2V5LC31"/>
<dbReference type="OrthoDB" id="9792858at2"/>
<evidence type="ECO:0000259" key="3">
    <source>
        <dbReference type="SMART" id="SM00903"/>
    </source>
</evidence>
<reference evidence="4 5" key="1">
    <citation type="submission" date="2018-05" db="EMBL/GenBank/DDBJ databases">
        <title>Genetic diversity of glacier-inhabiting Cryobacterium bacteria in China and description of Cryobacterium mengkeensis sp. nov. and Arthrobacter glacialis sp. nov.</title>
        <authorList>
            <person name="Liu Q."/>
            <person name="Xin Y.-H."/>
        </authorList>
    </citation>
    <scope>NUCLEOTIDE SEQUENCE [LARGE SCALE GENOMIC DNA]</scope>
    <source>
        <strain evidence="4 5">LI2</strain>
    </source>
</reference>
<dbReference type="PANTHER" id="PTHR30466:SF1">
    <property type="entry name" value="FMN REDUCTASE (NADH) RUTF"/>
    <property type="match status" value="1"/>
</dbReference>
<feature type="region of interest" description="Disordered" evidence="2">
    <location>
        <begin position="1"/>
        <end position="21"/>
    </location>
</feature>
<dbReference type="Pfam" id="PF01613">
    <property type="entry name" value="Flavin_Reduct"/>
    <property type="match status" value="1"/>
</dbReference>
<protein>
    <submittedName>
        <fullName evidence="4">Oxidoreductase</fullName>
    </submittedName>
</protein>
<dbReference type="SUPFAM" id="SSF50475">
    <property type="entry name" value="FMN-binding split barrel"/>
    <property type="match status" value="1"/>
</dbReference>